<proteinExistence type="predicted"/>
<dbReference type="EMBL" id="FOCI01000011">
    <property type="protein sequence ID" value="SEN23229.1"/>
    <property type="molecule type" value="Genomic_DNA"/>
</dbReference>
<evidence type="ECO:0000313" key="1">
    <source>
        <dbReference type="EMBL" id="SEN23229.1"/>
    </source>
</evidence>
<dbReference type="AlphaFoldDB" id="A0A1H8EUT4"/>
<dbReference type="Proteomes" id="UP000199585">
    <property type="component" value="Unassembled WGS sequence"/>
</dbReference>
<gene>
    <name evidence="1" type="ORF">SAMN04488003_111112</name>
</gene>
<reference evidence="1 2" key="1">
    <citation type="submission" date="2016-10" db="EMBL/GenBank/DDBJ databases">
        <authorList>
            <person name="de Groot N.N."/>
        </authorList>
    </citation>
    <scope>NUCLEOTIDE SEQUENCE [LARGE SCALE GENOMIC DNA]</scope>
    <source>
        <strain evidence="1 2">DSM 16213</strain>
    </source>
</reference>
<dbReference type="InterPro" id="IPR025427">
    <property type="entry name" value="DUF4160"/>
</dbReference>
<name>A0A1H8EUT4_9RHOB</name>
<accession>A0A1H8EUT4</accession>
<dbReference type="STRING" id="245187.SAMN04488003_111112"/>
<dbReference type="Pfam" id="PF13711">
    <property type="entry name" value="DUF4160"/>
    <property type="match status" value="1"/>
</dbReference>
<protein>
    <recommendedName>
        <fullName evidence="3">DUF4160 domain-containing protein</fullName>
    </recommendedName>
</protein>
<keyword evidence="2" id="KW-1185">Reference proteome</keyword>
<sequence>MPTVFRQDGFRFFFYSNEGDPREPPHVHVMKDGGEAKFWVRPVACARSHGFDARTLKVIARIVADRANQI</sequence>
<evidence type="ECO:0000313" key="2">
    <source>
        <dbReference type="Proteomes" id="UP000199585"/>
    </source>
</evidence>
<dbReference type="OrthoDB" id="122670at2"/>
<evidence type="ECO:0008006" key="3">
    <source>
        <dbReference type="Google" id="ProtNLM"/>
    </source>
</evidence>
<dbReference type="RefSeq" id="WP_089902707.1">
    <property type="nucleotide sequence ID" value="NZ_FOCI01000011.1"/>
</dbReference>
<organism evidence="1 2">
    <name type="scientific">Loktanella fryxellensis</name>
    <dbReference type="NCBI Taxonomy" id="245187"/>
    <lineage>
        <taxon>Bacteria</taxon>
        <taxon>Pseudomonadati</taxon>
        <taxon>Pseudomonadota</taxon>
        <taxon>Alphaproteobacteria</taxon>
        <taxon>Rhodobacterales</taxon>
        <taxon>Roseobacteraceae</taxon>
        <taxon>Loktanella</taxon>
    </lineage>
</organism>